<evidence type="ECO:0008006" key="2">
    <source>
        <dbReference type="Google" id="ProtNLM"/>
    </source>
</evidence>
<protein>
    <recommendedName>
        <fullName evidence="2">4-vinyl reductase 4VR domain-containing protein</fullName>
    </recommendedName>
</protein>
<evidence type="ECO:0000313" key="1">
    <source>
        <dbReference type="EMBL" id="KKN97104.1"/>
    </source>
</evidence>
<dbReference type="EMBL" id="LAZR01000060">
    <property type="protein sequence ID" value="KKN97104.1"/>
    <property type="molecule type" value="Genomic_DNA"/>
</dbReference>
<organism evidence="1">
    <name type="scientific">marine sediment metagenome</name>
    <dbReference type="NCBI Taxonomy" id="412755"/>
    <lineage>
        <taxon>unclassified sequences</taxon>
        <taxon>metagenomes</taxon>
        <taxon>ecological metagenomes</taxon>
    </lineage>
</organism>
<dbReference type="AlphaFoldDB" id="A0A0F9UZC6"/>
<gene>
    <name evidence="1" type="ORF">LCGC14_0160620</name>
</gene>
<name>A0A0F9UZC6_9ZZZZ</name>
<sequence length="221" mass="26194">MSQANKRPLWITKIKTTYKKNMENFKETIDRLSKTKYQERGNGIKAIAEYIEKKEGKEAVSKIEEKLAQYGYPVILKEIRALGWYPVALTAALLFAISETLNWGEKEMKEMGQVEPKMSFLVKYLAKYIISIKRLYQAATIFWKKTYNFGKLETIELNQKEKYGILRIKDFNIHPFFCRYLEGYFETISGFVLRGVKKIWCQEVKCNFQGDSFHEFIIRWE</sequence>
<accession>A0A0F9UZC6</accession>
<comment type="caution">
    <text evidence="1">The sequence shown here is derived from an EMBL/GenBank/DDBJ whole genome shotgun (WGS) entry which is preliminary data.</text>
</comment>
<proteinExistence type="predicted"/>
<reference evidence="1" key="1">
    <citation type="journal article" date="2015" name="Nature">
        <title>Complex archaea that bridge the gap between prokaryotes and eukaryotes.</title>
        <authorList>
            <person name="Spang A."/>
            <person name="Saw J.H."/>
            <person name="Jorgensen S.L."/>
            <person name="Zaremba-Niedzwiedzka K."/>
            <person name="Martijn J."/>
            <person name="Lind A.E."/>
            <person name="van Eijk R."/>
            <person name="Schleper C."/>
            <person name="Guy L."/>
            <person name="Ettema T.J."/>
        </authorList>
    </citation>
    <scope>NUCLEOTIDE SEQUENCE</scope>
</reference>